<dbReference type="Pfam" id="PF00392">
    <property type="entry name" value="GntR"/>
    <property type="match status" value="1"/>
</dbReference>
<dbReference type="AlphaFoldDB" id="A0AAD1ETK9"/>
<evidence type="ECO:0000256" key="2">
    <source>
        <dbReference type="ARBA" id="ARBA00023125"/>
    </source>
</evidence>
<dbReference type="InterPro" id="IPR000524">
    <property type="entry name" value="Tscrpt_reg_HTH_GntR"/>
</dbReference>
<dbReference type="GO" id="GO:0003677">
    <property type="term" value="F:DNA binding"/>
    <property type="evidence" value="ECO:0007669"/>
    <property type="project" value="UniProtKB-KW"/>
</dbReference>
<keyword evidence="1" id="KW-0805">Transcription regulation</keyword>
<dbReference type="InterPro" id="IPR036388">
    <property type="entry name" value="WH-like_DNA-bd_sf"/>
</dbReference>
<name>A0AAD1ETK9_LACCA</name>
<reference evidence="5 6" key="1">
    <citation type="journal article" date="2013" name="PLoS ONE">
        <title>Genomic Adaptation of the Lactobacillus casei Group.</title>
        <authorList>
            <person name="Toh H."/>
            <person name="Oshima K."/>
            <person name="Nakano A."/>
            <person name="Takahata M."/>
            <person name="Murakami M."/>
            <person name="Takaki T."/>
            <person name="Nishiyama H."/>
            <person name="Igimi S."/>
            <person name="Hattori M."/>
            <person name="Morita H."/>
        </authorList>
    </citation>
    <scope>NUCLEOTIDE SEQUENCE [LARGE SCALE GENOMIC DNA]</scope>
    <source>
        <strain evidence="5 6">ATCC 393</strain>
    </source>
</reference>
<dbReference type="Proteomes" id="UP000015560">
    <property type="component" value="Chromosome"/>
</dbReference>
<gene>
    <name evidence="5" type="ORF">LBCZ_1733</name>
</gene>
<sequence length="48" mass="5480">MEFDDKVPIYLQIKQYLYQAIITDRLKSGAQLPAVRQLAAELTVNVNT</sequence>
<proteinExistence type="predicted"/>
<evidence type="ECO:0000256" key="1">
    <source>
        <dbReference type="ARBA" id="ARBA00023015"/>
    </source>
</evidence>
<evidence type="ECO:0000313" key="5">
    <source>
        <dbReference type="EMBL" id="BAN74901.1"/>
    </source>
</evidence>
<evidence type="ECO:0000313" key="6">
    <source>
        <dbReference type="Proteomes" id="UP000015560"/>
    </source>
</evidence>
<dbReference type="SUPFAM" id="SSF46785">
    <property type="entry name" value="Winged helix' DNA-binding domain"/>
    <property type="match status" value="1"/>
</dbReference>
<keyword evidence="2" id="KW-0238">DNA-binding</keyword>
<organism evidence="5 6">
    <name type="scientific">Lacticaseibacillus casei DSM 20011 = JCM 1134 = ATCC 393</name>
    <dbReference type="NCBI Taxonomy" id="1423732"/>
    <lineage>
        <taxon>Bacteria</taxon>
        <taxon>Bacillati</taxon>
        <taxon>Bacillota</taxon>
        <taxon>Bacilli</taxon>
        <taxon>Lactobacillales</taxon>
        <taxon>Lactobacillaceae</taxon>
        <taxon>Lacticaseibacillus</taxon>
    </lineage>
</organism>
<dbReference type="InterPro" id="IPR036390">
    <property type="entry name" value="WH_DNA-bd_sf"/>
</dbReference>
<dbReference type="PANTHER" id="PTHR38445">
    <property type="entry name" value="HTH-TYPE TRANSCRIPTIONAL REPRESSOR YTRA"/>
    <property type="match status" value="1"/>
</dbReference>
<evidence type="ECO:0000259" key="4">
    <source>
        <dbReference type="Pfam" id="PF00392"/>
    </source>
</evidence>
<protein>
    <submittedName>
        <fullName evidence="5">Transcriptional regulator</fullName>
    </submittedName>
</protein>
<dbReference type="EMBL" id="AP012544">
    <property type="protein sequence ID" value="BAN74901.1"/>
    <property type="molecule type" value="Genomic_DNA"/>
</dbReference>
<feature type="domain" description="HTH gntR-type" evidence="4">
    <location>
        <begin position="10"/>
        <end position="48"/>
    </location>
</feature>
<evidence type="ECO:0000256" key="3">
    <source>
        <dbReference type="ARBA" id="ARBA00023163"/>
    </source>
</evidence>
<accession>A0AAD1ETK9</accession>
<keyword evidence="3" id="KW-0804">Transcription</keyword>
<dbReference type="Gene3D" id="1.10.10.10">
    <property type="entry name" value="Winged helix-like DNA-binding domain superfamily/Winged helix DNA-binding domain"/>
    <property type="match status" value="1"/>
</dbReference>
<dbReference type="GO" id="GO:0003700">
    <property type="term" value="F:DNA-binding transcription factor activity"/>
    <property type="evidence" value="ECO:0007669"/>
    <property type="project" value="InterPro"/>
</dbReference>
<dbReference type="PANTHER" id="PTHR38445:SF6">
    <property type="entry name" value="GNTR-FAMILY TRANSCRIPTIONAL REGULATOR"/>
    <property type="match status" value="1"/>
</dbReference>